<dbReference type="InterPro" id="IPR015422">
    <property type="entry name" value="PyrdxlP-dep_Trfase_small"/>
</dbReference>
<dbReference type="InterPro" id="IPR036388">
    <property type="entry name" value="WH-like_DNA-bd_sf"/>
</dbReference>
<proteinExistence type="predicted"/>
<feature type="compositionally biased region" description="Low complexity" evidence="2">
    <location>
        <begin position="10"/>
        <end position="20"/>
    </location>
</feature>
<dbReference type="PANTHER" id="PTHR12619:SF5">
    <property type="entry name" value="TRANSCRIPTION FACTOR RFX4"/>
    <property type="match status" value="1"/>
</dbReference>
<dbReference type="Proteomes" id="UP000076837">
    <property type="component" value="Unassembled WGS sequence"/>
</dbReference>
<dbReference type="Gene3D" id="1.10.10.10">
    <property type="entry name" value="Winged helix-like DNA-binding domain superfamily/Winged helix DNA-binding domain"/>
    <property type="match status" value="1"/>
</dbReference>
<dbReference type="InterPro" id="IPR039779">
    <property type="entry name" value="RFX-like"/>
</dbReference>
<dbReference type="Pfam" id="PF02257">
    <property type="entry name" value="RFX_DNA_binding"/>
    <property type="match status" value="1"/>
</dbReference>
<dbReference type="STRING" id="5454.A0A162X6B8"/>
<dbReference type="GO" id="GO:0000978">
    <property type="term" value="F:RNA polymerase II cis-regulatory region sequence-specific DNA binding"/>
    <property type="evidence" value="ECO:0007669"/>
    <property type="project" value="TreeGrafter"/>
</dbReference>
<dbReference type="InterPro" id="IPR036390">
    <property type="entry name" value="WH_DNA-bd_sf"/>
</dbReference>
<dbReference type="GO" id="GO:0000981">
    <property type="term" value="F:DNA-binding transcription factor activity, RNA polymerase II-specific"/>
    <property type="evidence" value="ECO:0007669"/>
    <property type="project" value="TreeGrafter"/>
</dbReference>
<gene>
    <name evidence="4" type="ORF">ST47_g9547</name>
</gene>
<reference evidence="4 5" key="1">
    <citation type="journal article" date="2016" name="Sci. Rep.">
        <title>Draft genome sequencing and secretome analysis of fungal phytopathogen Ascochyta rabiei provides insight into the necrotrophic effector repertoire.</title>
        <authorList>
            <person name="Verma S."/>
            <person name="Gazara R.K."/>
            <person name="Nizam S."/>
            <person name="Parween S."/>
            <person name="Chattopadhyay D."/>
            <person name="Verma P.K."/>
        </authorList>
    </citation>
    <scope>NUCLEOTIDE SEQUENCE [LARGE SCALE GENOMIC DNA]</scope>
    <source>
        <strain evidence="4 5">ArDII</strain>
    </source>
</reference>
<evidence type="ECO:0000259" key="3">
    <source>
        <dbReference type="PROSITE" id="PS51526"/>
    </source>
</evidence>
<accession>A0A162X6B8</accession>
<dbReference type="Gene3D" id="3.90.1150.10">
    <property type="entry name" value="Aspartate Aminotransferase, domain 1"/>
    <property type="match status" value="1"/>
</dbReference>
<dbReference type="InterPro" id="IPR015424">
    <property type="entry name" value="PyrdxlP-dep_Trfase"/>
</dbReference>
<protein>
    <submittedName>
        <fullName evidence="4">DNA binding</fullName>
    </submittedName>
</protein>
<dbReference type="SUPFAM" id="SSF46785">
    <property type="entry name" value="Winged helix' DNA-binding domain"/>
    <property type="match status" value="1"/>
</dbReference>
<dbReference type="PANTHER" id="PTHR12619">
    <property type="entry name" value="RFX TRANSCRIPTION FACTOR FAMILY"/>
    <property type="match status" value="1"/>
</dbReference>
<dbReference type="InterPro" id="IPR015421">
    <property type="entry name" value="PyrdxlP-dep_Trfase_major"/>
</dbReference>
<dbReference type="Gene3D" id="3.40.640.10">
    <property type="entry name" value="Type I PLP-dependent aspartate aminotransferase-like (Major domain)"/>
    <property type="match status" value="1"/>
</dbReference>
<dbReference type="InterPro" id="IPR057321">
    <property type="entry name" value="RFX1-4/6/8-like_BCD"/>
</dbReference>
<evidence type="ECO:0000313" key="5">
    <source>
        <dbReference type="Proteomes" id="UP000076837"/>
    </source>
</evidence>
<feature type="region of interest" description="Disordered" evidence="2">
    <location>
        <begin position="1"/>
        <end position="65"/>
    </location>
</feature>
<dbReference type="EMBL" id="JYNV01000295">
    <property type="protein sequence ID" value="KZM19371.1"/>
    <property type="molecule type" value="Genomic_DNA"/>
</dbReference>
<dbReference type="GO" id="GO:0030170">
    <property type="term" value="F:pyridoxal phosphate binding"/>
    <property type="evidence" value="ECO:0007669"/>
    <property type="project" value="InterPro"/>
</dbReference>
<comment type="caution">
    <text evidence="4">The sequence shown here is derived from an EMBL/GenBank/DDBJ whole genome shotgun (WGS) entry which is preliminary data.</text>
</comment>
<dbReference type="Pfam" id="PF25340">
    <property type="entry name" value="BCD_RFX"/>
    <property type="match status" value="1"/>
</dbReference>
<name>A0A162X6B8_DIDRA</name>
<dbReference type="FunFam" id="1.10.10.10:FF:000119">
    <property type="entry name" value="DNA damage and replication checkpoint protein"/>
    <property type="match status" value="1"/>
</dbReference>
<organism evidence="4 5">
    <name type="scientific">Didymella rabiei</name>
    <name type="common">Chickpea ascochyta blight fungus</name>
    <name type="synonym">Mycosphaerella rabiei</name>
    <dbReference type="NCBI Taxonomy" id="5454"/>
    <lineage>
        <taxon>Eukaryota</taxon>
        <taxon>Fungi</taxon>
        <taxon>Dikarya</taxon>
        <taxon>Ascomycota</taxon>
        <taxon>Pezizomycotina</taxon>
        <taxon>Dothideomycetes</taxon>
        <taxon>Pleosporomycetidae</taxon>
        <taxon>Pleosporales</taxon>
        <taxon>Pleosporineae</taxon>
        <taxon>Didymellaceae</taxon>
        <taxon>Ascochyta</taxon>
    </lineage>
</organism>
<dbReference type="PROSITE" id="PS51526">
    <property type="entry name" value="RFX_DBD"/>
    <property type="match status" value="1"/>
</dbReference>
<keyword evidence="1" id="KW-0238">DNA-binding</keyword>
<dbReference type="Pfam" id="PF00155">
    <property type="entry name" value="Aminotran_1_2"/>
    <property type="match status" value="1"/>
</dbReference>
<dbReference type="SUPFAM" id="SSF53383">
    <property type="entry name" value="PLP-dependent transferases"/>
    <property type="match status" value="1"/>
</dbReference>
<dbReference type="InterPro" id="IPR003150">
    <property type="entry name" value="DNA-bd_RFX"/>
</dbReference>
<feature type="domain" description="RFX-type winged-helix" evidence="3">
    <location>
        <begin position="197"/>
        <end position="271"/>
    </location>
</feature>
<dbReference type="InterPro" id="IPR004839">
    <property type="entry name" value="Aminotransferase_I/II_large"/>
</dbReference>
<feature type="compositionally biased region" description="Polar residues" evidence="2">
    <location>
        <begin position="54"/>
        <end position="63"/>
    </location>
</feature>
<sequence>MATDIRRSRSNTSMSTRSNRPLSRASTTSVHSFDQHDLQPQFSQSQPPRPAHFSQPQYNTSFPSEPLQPALLQAAQHASAQDNLMNTSMESLQQFLGYPVDANQNPAHSNGMSSQPMDAHVYHASMSQPPPQSQYMTPLVEVEDKKKKGSASGSATNDKELRQMLQQNEGRKLKDVAAEVIQTDRTSKAEKSKQLFAMLWLKSVCRLAKTSVPRNRVYSKYAERCGTDRVIPLNPASFGKLVRVIFPGIQTRRLGVRGESKYHYVDLALINDSEDGEDARRASIGPTAHALKRQQSSGPKLDFNSIPRLPADSAQFPPPDTGVESTTTQYAPAGSKGLLFSDIYSTQYRPANARTKTSYEYELKFPTAEVLTASDVLEIELPDISSYLPARTDPDSANNLTAMYRSHVTSLVDSVRYCKEKQFFRLFGTFHGTLTVPVQKLFASPELAPWIKECDWMMYQKMIRNVSQLTLQVAPPIVLRFLDNVAKTLHTHISKVFQPLPVHVLEAKLEPATLFAHLLRQMLRVNSTAHAAAVMLTAENHRTQMFADWLSHVNMKRIIANELPRSCSHEEVYSILMTEIRPMLGPLPQEIQLPTGNVYRAAYPDPPADPTESVIDRIAAFLTRLPFRFPNAPARTVLHCINALGSAAVREITVENGISFQAWWLTKVFVDEMAQWLASLGGFLDHSPQNWSSPSYSPVLEGSVNAGMANGVSGSNNDSRYSSLDAEFGPDQSFMSTTTTTAIQDNPNVNHEVHARRPAPQQYDPMSFSFEYDMNPSQQESHHDDSGIGLLDDSLDTKFSSHVQQGHKPHFAHSQTPQLPTGLQTIFPEIPLLFAFMRYDVSELMIPPKSAGLSGNVLYFTPTINSERVSEIGMILGSRYNYKHINVQRARNLFTIPLASSQLGMPLSTRGRSNAAQLSIAWCFCPPHTYDPFANPSGLISFATAENWPIQPALHAFASTVSVSHVAFRYVFSTGGGPRLPFAFARHFNEFFHPSWEIRGEDVMITAAATSLHDVLAYSLADEGEGVLVSRPYYGRFEIDFGNKARVRVVSVDTDHEECFSVNVVKAYEMALAESEGVGVRIRAVLVVNPHNPLGHCYPRETLIALMRFCQQKDLHFISDEVYALSVFDNPDFPDATPFASALSIDTTGVIDPGQVHAIYGLSKDFGAAGLKVGCLITRNEGLKSAVTAVQRFCGVSGPSVAVATAMLEDRNWCRGFIDLSRKRLAEAYLFIVRRLREVGIQFMEGGNAAFFVWVDLSPWLPPDNEDHTGREREQVLAQKFVDNGVFLQPGEEHGRVGWFRLVFSMDECVVEEGLRRIKKTVQEVSW</sequence>
<keyword evidence="5" id="KW-1185">Reference proteome</keyword>
<dbReference type="PRINTS" id="PR00753">
    <property type="entry name" value="ACCSYNTHASE"/>
</dbReference>
<dbReference type="CDD" id="cd00609">
    <property type="entry name" value="AAT_like"/>
    <property type="match status" value="1"/>
</dbReference>
<evidence type="ECO:0000256" key="2">
    <source>
        <dbReference type="SAM" id="MobiDB-lite"/>
    </source>
</evidence>
<evidence type="ECO:0000313" key="4">
    <source>
        <dbReference type="EMBL" id="KZM19371.1"/>
    </source>
</evidence>
<evidence type="ECO:0000256" key="1">
    <source>
        <dbReference type="ARBA" id="ARBA00023125"/>
    </source>
</evidence>